<dbReference type="EMBL" id="NXID01000016">
    <property type="protein sequence ID" value="RXK16060.1"/>
    <property type="molecule type" value="Genomic_DNA"/>
</dbReference>
<organism evidence="1 2">
    <name type="scientific">Malaciobacter mytili LMG 24559</name>
    <dbReference type="NCBI Taxonomy" id="1032238"/>
    <lineage>
        <taxon>Bacteria</taxon>
        <taxon>Pseudomonadati</taxon>
        <taxon>Campylobacterota</taxon>
        <taxon>Epsilonproteobacteria</taxon>
        <taxon>Campylobacterales</taxon>
        <taxon>Arcobacteraceae</taxon>
        <taxon>Malaciobacter</taxon>
    </lineage>
</organism>
<dbReference type="InterPro" id="IPR006944">
    <property type="entry name" value="Phage/GTA_portal"/>
</dbReference>
<accession>A0AAX2AHJ6</accession>
<sequence length="352" mass="39723">MSDLILKGAKESRQTVGKDSQNSNGTIDPHINFDLLLKFYYFNVYHQRSIRLKAALLSQYTNSDLEKFIPDNEIANYFLYALTMDMEIYGNAFLEQAGTKSDFYLYHVLGFQGRVNKNKEIYQIPENNEEPVKLDGFHFKYHSPSSKYYGEPDYLTTLEQINTTKQADQYNSSFFKNGARPGFGIVFENSSPNQEQVNSFKQFFGSNFKGYSNAHKSLVLHTGKTSDGANPAKVRLEKLSGVEDMSFEKLKNVTRDEIIAAHGVPPRLVGVMSAGGLGGGRELIDQLHAFNEVTIKPKTKVIKDSFAHIGITHEPELIDVTNFKDDSDLVSNLVDRQILTTLEAKEILGFNK</sequence>
<comment type="caution">
    <text evidence="1">The sequence shown here is derived from an EMBL/GenBank/DDBJ whole genome shotgun (WGS) entry which is preliminary data.</text>
</comment>
<reference evidence="1 2" key="1">
    <citation type="submission" date="2017-09" db="EMBL/GenBank/DDBJ databases">
        <title>Genomics of the genus Arcobacter.</title>
        <authorList>
            <person name="Perez-Cataluna A."/>
            <person name="Figueras M.J."/>
            <person name="Salas-Masso N."/>
        </authorList>
    </citation>
    <scope>NUCLEOTIDE SEQUENCE [LARGE SCALE GENOMIC DNA]</scope>
    <source>
        <strain evidence="1 2">CECT 7386</strain>
    </source>
</reference>
<dbReference type="RefSeq" id="WP_114841239.1">
    <property type="nucleotide sequence ID" value="NZ_CP031219.1"/>
</dbReference>
<evidence type="ECO:0000313" key="2">
    <source>
        <dbReference type="Proteomes" id="UP000290092"/>
    </source>
</evidence>
<dbReference type="Pfam" id="PF04860">
    <property type="entry name" value="Phage_portal"/>
    <property type="match status" value="1"/>
</dbReference>
<name>A0AAX2AHJ6_9BACT</name>
<dbReference type="KEGG" id="amyt:AMYT_0771"/>
<dbReference type="AlphaFoldDB" id="A0AAX2AHJ6"/>
<gene>
    <name evidence="1" type="ORF">CP985_05660</name>
</gene>
<dbReference type="Proteomes" id="UP000290092">
    <property type="component" value="Unassembled WGS sequence"/>
</dbReference>
<keyword evidence="2" id="KW-1185">Reference proteome</keyword>
<protein>
    <submittedName>
        <fullName evidence="1">Portal protein</fullName>
    </submittedName>
</protein>
<proteinExistence type="predicted"/>
<evidence type="ECO:0000313" key="1">
    <source>
        <dbReference type="EMBL" id="RXK16060.1"/>
    </source>
</evidence>